<comment type="similarity">
    <text evidence="1">Belongs to the FHY3/FAR1 family.</text>
</comment>
<feature type="chain" id="PRO_5041898669" description="Protein FAR1-RELATED SEQUENCE" evidence="3">
    <location>
        <begin position="16"/>
        <end position="455"/>
    </location>
</feature>
<evidence type="ECO:0000256" key="3">
    <source>
        <dbReference type="SAM" id="SignalP"/>
    </source>
</evidence>
<dbReference type="EMBL" id="JAUIZM010000005">
    <property type="protein sequence ID" value="KAK1382033.1"/>
    <property type="molecule type" value="Genomic_DNA"/>
</dbReference>
<organism evidence="4 5">
    <name type="scientific">Heracleum sosnowskyi</name>
    <dbReference type="NCBI Taxonomy" id="360622"/>
    <lineage>
        <taxon>Eukaryota</taxon>
        <taxon>Viridiplantae</taxon>
        <taxon>Streptophyta</taxon>
        <taxon>Embryophyta</taxon>
        <taxon>Tracheophyta</taxon>
        <taxon>Spermatophyta</taxon>
        <taxon>Magnoliopsida</taxon>
        <taxon>eudicotyledons</taxon>
        <taxon>Gunneridae</taxon>
        <taxon>Pentapetalae</taxon>
        <taxon>asterids</taxon>
        <taxon>campanulids</taxon>
        <taxon>Apiales</taxon>
        <taxon>Apiaceae</taxon>
        <taxon>Apioideae</taxon>
        <taxon>apioid superclade</taxon>
        <taxon>Tordylieae</taxon>
        <taxon>Tordyliinae</taxon>
        <taxon>Heracleum</taxon>
    </lineage>
</organism>
<feature type="region of interest" description="Disordered" evidence="2">
    <location>
        <begin position="428"/>
        <end position="455"/>
    </location>
</feature>
<sequence>MVWFLCHSLVSTIIGRVLRSLQPCLTMRMKQILHGPKFLAKIGPVFCAESGFMEKLNKFVWSSHLTVAEFEEGWNAMLNEFGLSNHVWLNEIYGMRKSWIPTFFRDKPMGALLRTTSRSESSNFYFNHFVQKGDTLSEFYMCYESAIDKQIHENKKLTNGDTCVPQSITEKEIEKHAAHLYTRTMFYKVQKQIKVSCFHMSLANQPIVVDGVNKYVVRDRRLWGVERIPNQFLSRRWLRNAEERFCTLKFPDDLQSSNGHIVKDTSKKILTEFQNCYGKVSNHIEGLNFMLEEMKCLNIRIEQKFHKSAVTKDDMLEEHFGVRPSGASSVLPPLQSNNKGSRKRILGPAEISCDGKKRKMKNCRNCKALAFHDSRNCPQKGKQVQQNSLLQNVQSTLNQGMESQTVHGQNVHGNGTLNSNIEIQTVQEASKPEGEVNEKIGEKTKAVTIRKESRG</sequence>
<reference evidence="4" key="2">
    <citation type="submission" date="2023-05" db="EMBL/GenBank/DDBJ databases">
        <authorList>
            <person name="Schelkunov M.I."/>
        </authorList>
    </citation>
    <scope>NUCLEOTIDE SEQUENCE</scope>
    <source>
        <strain evidence="4">Hsosn_3</strain>
        <tissue evidence="4">Leaf</tissue>
    </source>
</reference>
<dbReference type="GO" id="GO:0008270">
    <property type="term" value="F:zinc ion binding"/>
    <property type="evidence" value="ECO:0007669"/>
    <property type="project" value="UniProtKB-UniRule"/>
</dbReference>
<dbReference type="PANTHER" id="PTHR31669:SF306">
    <property type="entry name" value="PROTEIN FAR1-RELATED SEQUENCE"/>
    <property type="match status" value="1"/>
</dbReference>
<feature type="signal peptide" evidence="3">
    <location>
        <begin position="1"/>
        <end position="15"/>
    </location>
</feature>
<dbReference type="AlphaFoldDB" id="A0AAD8ICS8"/>
<keyword evidence="1" id="KW-0539">Nucleus</keyword>
<comment type="caution">
    <text evidence="4">The sequence shown here is derived from an EMBL/GenBank/DDBJ whole genome shotgun (WGS) entry which is preliminary data.</text>
</comment>
<dbReference type="InterPro" id="IPR031052">
    <property type="entry name" value="FHY3/FAR1"/>
</dbReference>
<comment type="function">
    <text evidence="1">Putative transcription activator involved in regulating light control of development.</text>
</comment>
<gene>
    <name evidence="4" type="ORF">POM88_019768</name>
</gene>
<evidence type="ECO:0000256" key="2">
    <source>
        <dbReference type="SAM" id="MobiDB-lite"/>
    </source>
</evidence>
<accession>A0AAD8ICS8</accession>
<evidence type="ECO:0000313" key="4">
    <source>
        <dbReference type="EMBL" id="KAK1382033.1"/>
    </source>
</evidence>
<comment type="subcellular location">
    <subcellularLocation>
        <location evidence="1">Nucleus</location>
    </subcellularLocation>
</comment>
<keyword evidence="5" id="KW-1185">Reference proteome</keyword>
<keyword evidence="1" id="KW-0863">Zinc-finger</keyword>
<keyword evidence="3" id="KW-0732">Signal</keyword>
<proteinExistence type="inferred from homology"/>
<dbReference type="GO" id="GO:0006355">
    <property type="term" value="P:regulation of DNA-templated transcription"/>
    <property type="evidence" value="ECO:0007669"/>
    <property type="project" value="UniProtKB-UniRule"/>
</dbReference>
<evidence type="ECO:0000256" key="1">
    <source>
        <dbReference type="RuleBase" id="RU367018"/>
    </source>
</evidence>
<name>A0AAD8ICS8_9APIA</name>
<dbReference type="GO" id="GO:0005634">
    <property type="term" value="C:nucleus"/>
    <property type="evidence" value="ECO:0007669"/>
    <property type="project" value="UniProtKB-SubCell"/>
</dbReference>
<keyword evidence="1" id="KW-0479">Metal-binding</keyword>
<protein>
    <recommendedName>
        <fullName evidence="1">Protein FAR1-RELATED SEQUENCE</fullName>
    </recommendedName>
</protein>
<feature type="compositionally biased region" description="Basic and acidic residues" evidence="2">
    <location>
        <begin position="430"/>
        <end position="455"/>
    </location>
</feature>
<keyword evidence="1" id="KW-0862">Zinc</keyword>
<dbReference type="Proteomes" id="UP001237642">
    <property type="component" value="Unassembled WGS sequence"/>
</dbReference>
<dbReference type="PANTHER" id="PTHR31669">
    <property type="entry name" value="PROTEIN FAR1-RELATED SEQUENCE 10-RELATED"/>
    <property type="match status" value="1"/>
</dbReference>
<evidence type="ECO:0000313" key="5">
    <source>
        <dbReference type="Proteomes" id="UP001237642"/>
    </source>
</evidence>
<reference evidence="4" key="1">
    <citation type="submission" date="2023-02" db="EMBL/GenBank/DDBJ databases">
        <title>Genome of toxic invasive species Heracleum sosnowskyi carries increased number of genes despite the absence of recent whole-genome duplications.</title>
        <authorList>
            <person name="Schelkunov M."/>
            <person name="Shtratnikova V."/>
            <person name="Makarenko M."/>
            <person name="Klepikova A."/>
            <person name="Omelchenko D."/>
            <person name="Novikova G."/>
            <person name="Obukhova E."/>
            <person name="Bogdanov V."/>
            <person name="Penin A."/>
            <person name="Logacheva M."/>
        </authorList>
    </citation>
    <scope>NUCLEOTIDE SEQUENCE</scope>
    <source>
        <strain evidence="4">Hsosn_3</strain>
        <tissue evidence="4">Leaf</tissue>
    </source>
</reference>